<sequence length="217" mass="23568">MEHPAETPQDETRHAVSRRTIVSAASWSIPVIAMTAVSPLAAASAAPQREFKIESQFGTGWYPERYGDPSAGALQYDTSKKQSHYFRVTGTEPGDVVTNIYFEVLLATNWPLPTFTAMDGSNPLWTTLAATGETETVGGVTYNVLRTDYTDPIVATGTVVEIPTEAYFRSPGPFYENVVTVTRRFVTVNGQTVTMVGPVLTIPSSILLSEAPTPYTP</sequence>
<gene>
    <name evidence="1" type="ORF">SAMN05443377_12332</name>
</gene>
<evidence type="ECO:0000313" key="1">
    <source>
        <dbReference type="EMBL" id="SER96746.1"/>
    </source>
</evidence>
<dbReference type="AlphaFoldDB" id="A0A1H9TI31"/>
<dbReference type="EMBL" id="FOGZ01000023">
    <property type="protein sequence ID" value="SER96746.1"/>
    <property type="molecule type" value="Genomic_DNA"/>
</dbReference>
<dbReference type="OrthoDB" id="9863089at2"/>
<protein>
    <submittedName>
        <fullName evidence="1">Uncharacterized protein</fullName>
    </submittedName>
</protein>
<dbReference type="Proteomes" id="UP000198815">
    <property type="component" value="Unassembled WGS sequence"/>
</dbReference>
<accession>A0A1H9TI31</accession>
<evidence type="ECO:0000313" key="2">
    <source>
        <dbReference type="Proteomes" id="UP000198815"/>
    </source>
</evidence>
<name>A0A1H9TI31_9ACTN</name>
<keyword evidence="2" id="KW-1185">Reference proteome</keyword>
<proteinExistence type="predicted"/>
<organism evidence="1 2">
    <name type="scientific">Propionibacterium cyclohexanicum</name>
    <dbReference type="NCBI Taxonomy" id="64702"/>
    <lineage>
        <taxon>Bacteria</taxon>
        <taxon>Bacillati</taxon>
        <taxon>Actinomycetota</taxon>
        <taxon>Actinomycetes</taxon>
        <taxon>Propionibacteriales</taxon>
        <taxon>Propionibacteriaceae</taxon>
        <taxon>Propionibacterium</taxon>
    </lineage>
</organism>
<dbReference type="RefSeq" id="WP_143052890.1">
    <property type="nucleotide sequence ID" value="NZ_FOGZ01000023.1"/>
</dbReference>
<reference evidence="1 2" key="1">
    <citation type="submission" date="2016-10" db="EMBL/GenBank/DDBJ databases">
        <authorList>
            <person name="de Groot N.N."/>
        </authorList>
    </citation>
    <scope>NUCLEOTIDE SEQUENCE [LARGE SCALE GENOMIC DNA]</scope>
    <source>
        <strain evidence="1 2">DSM 16859</strain>
    </source>
</reference>